<feature type="transmembrane region" description="Helical" evidence="2">
    <location>
        <begin position="300"/>
        <end position="322"/>
    </location>
</feature>
<feature type="transmembrane region" description="Helical" evidence="2">
    <location>
        <begin position="256"/>
        <end position="280"/>
    </location>
</feature>
<gene>
    <name evidence="3" type="ORF">BDY21DRAFT_23202</name>
</gene>
<organism evidence="3 4">
    <name type="scientific">Lineolata rhizophorae</name>
    <dbReference type="NCBI Taxonomy" id="578093"/>
    <lineage>
        <taxon>Eukaryota</taxon>
        <taxon>Fungi</taxon>
        <taxon>Dikarya</taxon>
        <taxon>Ascomycota</taxon>
        <taxon>Pezizomycotina</taxon>
        <taxon>Dothideomycetes</taxon>
        <taxon>Dothideomycetes incertae sedis</taxon>
        <taxon>Lineolatales</taxon>
        <taxon>Lineolataceae</taxon>
        <taxon>Lineolata</taxon>
    </lineage>
</organism>
<evidence type="ECO:0000256" key="2">
    <source>
        <dbReference type="SAM" id="Phobius"/>
    </source>
</evidence>
<protein>
    <submittedName>
        <fullName evidence="3">Uncharacterized protein</fullName>
    </submittedName>
</protein>
<feature type="transmembrane region" description="Helical" evidence="2">
    <location>
        <begin position="97"/>
        <end position="116"/>
    </location>
</feature>
<name>A0A6A6P035_9PEZI</name>
<feature type="transmembrane region" description="Helical" evidence="2">
    <location>
        <begin position="328"/>
        <end position="353"/>
    </location>
</feature>
<evidence type="ECO:0000313" key="4">
    <source>
        <dbReference type="Proteomes" id="UP000799766"/>
    </source>
</evidence>
<dbReference type="OrthoDB" id="3556237at2759"/>
<dbReference type="Proteomes" id="UP000799766">
    <property type="component" value="Unassembled WGS sequence"/>
</dbReference>
<reference evidence="3" key="1">
    <citation type="journal article" date="2020" name="Stud. Mycol.">
        <title>101 Dothideomycetes genomes: a test case for predicting lifestyles and emergence of pathogens.</title>
        <authorList>
            <person name="Haridas S."/>
            <person name="Albert R."/>
            <person name="Binder M."/>
            <person name="Bloem J."/>
            <person name="Labutti K."/>
            <person name="Salamov A."/>
            <person name="Andreopoulos B."/>
            <person name="Baker S."/>
            <person name="Barry K."/>
            <person name="Bills G."/>
            <person name="Bluhm B."/>
            <person name="Cannon C."/>
            <person name="Castanera R."/>
            <person name="Culley D."/>
            <person name="Daum C."/>
            <person name="Ezra D."/>
            <person name="Gonzalez J."/>
            <person name="Henrissat B."/>
            <person name="Kuo A."/>
            <person name="Liang C."/>
            <person name="Lipzen A."/>
            <person name="Lutzoni F."/>
            <person name="Magnuson J."/>
            <person name="Mondo S."/>
            <person name="Nolan M."/>
            <person name="Ohm R."/>
            <person name="Pangilinan J."/>
            <person name="Park H.-J."/>
            <person name="Ramirez L."/>
            <person name="Alfaro M."/>
            <person name="Sun H."/>
            <person name="Tritt A."/>
            <person name="Yoshinaga Y."/>
            <person name="Zwiers L.-H."/>
            <person name="Turgeon B."/>
            <person name="Goodwin S."/>
            <person name="Spatafora J."/>
            <person name="Crous P."/>
            <person name="Grigoriev I."/>
        </authorList>
    </citation>
    <scope>NUCLEOTIDE SEQUENCE</scope>
    <source>
        <strain evidence="3">ATCC 16933</strain>
    </source>
</reference>
<dbReference type="AlphaFoldDB" id="A0A6A6P035"/>
<keyword evidence="2" id="KW-0812">Transmembrane</keyword>
<accession>A0A6A6P035</accession>
<keyword evidence="4" id="KW-1185">Reference proteome</keyword>
<dbReference type="EMBL" id="MU001680">
    <property type="protein sequence ID" value="KAF2457350.1"/>
    <property type="molecule type" value="Genomic_DNA"/>
</dbReference>
<feature type="transmembrane region" description="Helical" evidence="2">
    <location>
        <begin position="224"/>
        <end position="244"/>
    </location>
</feature>
<feature type="region of interest" description="Disordered" evidence="1">
    <location>
        <begin position="42"/>
        <end position="62"/>
    </location>
</feature>
<keyword evidence="2" id="KW-1133">Transmembrane helix</keyword>
<keyword evidence="2" id="KW-0472">Membrane</keyword>
<evidence type="ECO:0000313" key="3">
    <source>
        <dbReference type="EMBL" id="KAF2457350.1"/>
    </source>
</evidence>
<proteinExistence type="predicted"/>
<evidence type="ECO:0000256" key="1">
    <source>
        <dbReference type="SAM" id="MobiDB-lite"/>
    </source>
</evidence>
<sequence>MHPHQPVVPGVTPVVYSDAQCTEPDIKPSSTYIYTPGVGGVSQNKHDSSTSTPSADACNGQRPLSCGDATTPPFGSRSGQKDVARDFLSRLKFSHGWFILFNIATVALAICVTSGCRTNAEAKYGMVEIDGHLLAAIATRNCDSCNRDDVPDTYQLGVSGICRTTDGETACEAKFPYSFNMAALILSDIPDLGLNDDDIAFAAEVYEDYVDDEWVNHELVGRLAIARGALLIVSIFIGFVTMGASLTQSSGWSTPIFLPLIIDTLVLYACAILSALIFAYELAPFSPSYAAATANSSGQLIIDIVDVGTWLLVAAIVCRLISNPVLFLGFLLVHAVAIVMPLFIVLFCFSGLVRSGSSTTHSSNPAVPPKRPAGVTEVCASETEVEERKDGTTTFTRISSAYVRVTRL</sequence>